<feature type="compositionally biased region" description="Basic and acidic residues" evidence="7">
    <location>
        <begin position="311"/>
        <end position="337"/>
    </location>
</feature>
<evidence type="ECO:0000256" key="8">
    <source>
        <dbReference type="SAM" id="SignalP"/>
    </source>
</evidence>
<dbReference type="Pfam" id="PF10501">
    <property type="entry name" value="Ribosomal_L50"/>
    <property type="match status" value="1"/>
</dbReference>
<keyword evidence="5" id="KW-0687">Ribonucleoprotein</keyword>
<feature type="compositionally biased region" description="Basic and acidic residues" evidence="7">
    <location>
        <begin position="134"/>
        <end position="158"/>
    </location>
</feature>
<feature type="compositionally biased region" description="Polar residues" evidence="7">
    <location>
        <begin position="290"/>
        <end position="304"/>
    </location>
</feature>
<feature type="chain" id="PRO_5003439764" description="Large ribosomal subunit protein mL50" evidence="8">
    <location>
        <begin position="23"/>
        <end position="572"/>
    </location>
</feature>
<protein>
    <recommendedName>
        <fullName evidence="6">Large ribosomal subunit protein mL50</fullName>
    </recommendedName>
</protein>
<proteinExistence type="inferred from homology"/>
<evidence type="ECO:0000256" key="6">
    <source>
        <dbReference type="ARBA" id="ARBA00035183"/>
    </source>
</evidence>
<organism evidence="9 10">
    <name type="scientific">Botryotinia fuckeliana (strain T4)</name>
    <name type="common">Noble rot fungus</name>
    <name type="synonym">Botrytis cinerea</name>
    <dbReference type="NCBI Taxonomy" id="999810"/>
    <lineage>
        <taxon>Eukaryota</taxon>
        <taxon>Fungi</taxon>
        <taxon>Dikarya</taxon>
        <taxon>Ascomycota</taxon>
        <taxon>Pezizomycotina</taxon>
        <taxon>Leotiomycetes</taxon>
        <taxon>Helotiales</taxon>
        <taxon>Sclerotiniaceae</taxon>
        <taxon>Botrytis</taxon>
    </lineage>
</organism>
<feature type="region of interest" description="Disordered" evidence="7">
    <location>
        <begin position="108"/>
        <end position="171"/>
    </location>
</feature>
<dbReference type="OrthoDB" id="6220758at2759"/>
<feature type="signal peptide" evidence="8">
    <location>
        <begin position="1"/>
        <end position="22"/>
    </location>
</feature>
<dbReference type="eggNOG" id="ENOG502S9FC">
    <property type="taxonomic scope" value="Eukaryota"/>
</dbReference>
<comment type="subcellular location">
    <subcellularLocation>
        <location evidence="1">Mitochondrion</location>
    </subcellularLocation>
</comment>
<feature type="compositionally biased region" description="Polar residues" evidence="7">
    <location>
        <begin position="114"/>
        <end position="129"/>
    </location>
</feature>
<dbReference type="GO" id="GO:0005739">
    <property type="term" value="C:mitochondrion"/>
    <property type="evidence" value="ECO:0007669"/>
    <property type="project" value="UniProtKB-SubCell"/>
</dbReference>
<evidence type="ECO:0000256" key="5">
    <source>
        <dbReference type="ARBA" id="ARBA00023274"/>
    </source>
</evidence>
<keyword evidence="8" id="KW-0732">Signal</keyword>
<dbReference type="HOGENOM" id="CLU_034472_1_0_1"/>
<feature type="compositionally biased region" description="Basic residues" evidence="7">
    <location>
        <begin position="278"/>
        <end position="287"/>
    </location>
</feature>
<dbReference type="InterPro" id="IPR018305">
    <property type="entry name" value="Ribosomal_m50"/>
</dbReference>
<sequence>MTPLVVTIDFLVKLLLSSFCDAMMRFPGSRFGPKSSSSKRYPNNLVGLQTTNPHTMRRISRIDRSVDLLRTRSISQNPFAYRCSACRNQASSFSTSLRGADKESLGQRVRRSLFKQSTATSSDPYTGPSQLLAKEAESKLERKEAGPRAERKEIRAAEDAEDYQPADNGKELETIGGYEASWGEELDAQYPYKLFFPEEKIESSAKATAALHRALVEVFALRQAGRTLSEISQTQPGIDLTENVQINPSESGAILQFLENGSLEQIIQSLAPPMATSKKGKQRRKARLAATSSIDETSEKTAPTESEEDVAADRSPIDPLHPEPTPKIDETVKKENPTESEEDVAADRSTVDPLKDSAEALVASWGNSWLQISLADPAIKFAVVKRTMQLTGQRIPDHAINHSNTVEKLLQHLIAPPKPPTLNKALEEEQILSLPNVSVIGKRVTPIDKERNIGRLKVIRQEFKSRGLSQSQESGWTGRQRVVYASPAIVTNSYPTFIISLGTPTHSICSRRIFLIVPYGDTLNFSICSEDFIQFNSFLRVDVGPSTIIITSRITKPKIVLPKYGLCISEMR</sequence>
<comment type="similarity">
    <text evidence="2">Belongs to the mitochondrion-specific ribosomal protein mL50 family.</text>
</comment>
<feature type="compositionally biased region" description="Polar residues" evidence="7">
    <location>
        <begin position="34"/>
        <end position="50"/>
    </location>
</feature>
<evidence type="ECO:0000256" key="7">
    <source>
        <dbReference type="SAM" id="MobiDB-lite"/>
    </source>
</evidence>
<keyword evidence="3" id="KW-0689">Ribosomal protein</keyword>
<gene>
    <name evidence="9" type="ORF">BofuT4_P048150.1</name>
</gene>
<dbReference type="STRING" id="999810.G2XZB0"/>
<dbReference type="EMBL" id="FQ790278">
    <property type="protein sequence ID" value="CCD45797.1"/>
    <property type="molecule type" value="Genomic_DNA"/>
</dbReference>
<feature type="region of interest" description="Disordered" evidence="7">
    <location>
        <begin position="31"/>
        <end position="50"/>
    </location>
</feature>
<dbReference type="AlphaFoldDB" id="G2XZB0"/>
<evidence type="ECO:0000256" key="4">
    <source>
        <dbReference type="ARBA" id="ARBA00023128"/>
    </source>
</evidence>
<feature type="region of interest" description="Disordered" evidence="7">
    <location>
        <begin position="274"/>
        <end position="352"/>
    </location>
</feature>
<reference evidence="10" key="1">
    <citation type="journal article" date="2011" name="PLoS Genet.">
        <title>Genomic analysis of the necrotrophic fungal pathogens Sclerotinia sclerotiorum and Botrytis cinerea.</title>
        <authorList>
            <person name="Amselem J."/>
            <person name="Cuomo C.A."/>
            <person name="van Kan J.A."/>
            <person name="Viaud M."/>
            <person name="Benito E.P."/>
            <person name="Couloux A."/>
            <person name="Coutinho P.M."/>
            <person name="de Vries R.P."/>
            <person name="Dyer P.S."/>
            <person name="Fillinger S."/>
            <person name="Fournier E."/>
            <person name="Gout L."/>
            <person name="Hahn M."/>
            <person name="Kohn L."/>
            <person name="Lapalu N."/>
            <person name="Plummer K.M."/>
            <person name="Pradier J.M."/>
            <person name="Quevillon E."/>
            <person name="Sharon A."/>
            <person name="Simon A."/>
            <person name="ten Have A."/>
            <person name="Tudzynski B."/>
            <person name="Tudzynski P."/>
            <person name="Wincker P."/>
            <person name="Andrew M."/>
            <person name="Anthouard V."/>
            <person name="Beever R.E."/>
            <person name="Beffa R."/>
            <person name="Benoit I."/>
            <person name="Bouzid O."/>
            <person name="Brault B."/>
            <person name="Chen Z."/>
            <person name="Choquer M."/>
            <person name="Collemare J."/>
            <person name="Cotton P."/>
            <person name="Danchin E.G."/>
            <person name="Da Silva C."/>
            <person name="Gautier A."/>
            <person name="Giraud C."/>
            <person name="Giraud T."/>
            <person name="Gonzalez C."/>
            <person name="Grossetete S."/>
            <person name="Guldener U."/>
            <person name="Henrissat B."/>
            <person name="Howlett B.J."/>
            <person name="Kodira C."/>
            <person name="Kretschmer M."/>
            <person name="Lappartient A."/>
            <person name="Leroch M."/>
            <person name="Levis C."/>
            <person name="Mauceli E."/>
            <person name="Neuveglise C."/>
            <person name="Oeser B."/>
            <person name="Pearson M."/>
            <person name="Poulain J."/>
            <person name="Poussereau N."/>
            <person name="Quesneville H."/>
            <person name="Rascle C."/>
            <person name="Schumacher J."/>
            <person name="Segurens B."/>
            <person name="Sexton A."/>
            <person name="Silva E."/>
            <person name="Sirven C."/>
            <person name="Soanes D.M."/>
            <person name="Talbot N.J."/>
            <person name="Templeton M."/>
            <person name="Yandava C."/>
            <person name="Yarden O."/>
            <person name="Zeng Q."/>
            <person name="Rollins J.A."/>
            <person name="Lebrun M.H."/>
            <person name="Dickman M."/>
        </authorList>
    </citation>
    <scope>NUCLEOTIDE SEQUENCE [LARGE SCALE GENOMIC DNA]</scope>
    <source>
        <strain evidence="10">T4</strain>
    </source>
</reference>
<evidence type="ECO:0000256" key="3">
    <source>
        <dbReference type="ARBA" id="ARBA00022980"/>
    </source>
</evidence>
<dbReference type="GO" id="GO:1990904">
    <property type="term" value="C:ribonucleoprotein complex"/>
    <property type="evidence" value="ECO:0007669"/>
    <property type="project" value="UniProtKB-KW"/>
</dbReference>
<dbReference type="InParanoid" id="G2XZB0"/>
<name>G2XZB0_BOTF4</name>
<dbReference type="GO" id="GO:0005840">
    <property type="term" value="C:ribosome"/>
    <property type="evidence" value="ECO:0007669"/>
    <property type="project" value="UniProtKB-KW"/>
</dbReference>
<evidence type="ECO:0000256" key="1">
    <source>
        <dbReference type="ARBA" id="ARBA00004173"/>
    </source>
</evidence>
<dbReference type="Proteomes" id="UP000008177">
    <property type="component" value="Unplaced contigs"/>
</dbReference>
<keyword evidence="4" id="KW-0496">Mitochondrion</keyword>
<evidence type="ECO:0000313" key="9">
    <source>
        <dbReference type="EMBL" id="CCD45797.1"/>
    </source>
</evidence>
<accession>G2XZB0</accession>
<evidence type="ECO:0000256" key="2">
    <source>
        <dbReference type="ARBA" id="ARBA00008860"/>
    </source>
</evidence>
<evidence type="ECO:0000313" key="10">
    <source>
        <dbReference type="Proteomes" id="UP000008177"/>
    </source>
</evidence>